<name>A0A6J8B7F9_MYTCO</name>
<dbReference type="OrthoDB" id="3176171at2759"/>
<dbReference type="PANTHER" id="PTHR47969">
    <property type="entry name" value="CHROMOSOME-ASSOCIATED KINESIN KIF4A-RELATED"/>
    <property type="match status" value="1"/>
</dbReference>
<dbReference type="PROSITE" id="PS50067">
    <property type="entry name" value="KINESIN_MOTOR_2"/>
    <property type="match status" value="1"/>
</dbReference>
<dbReference type="PRINTS" id="PR00380">
    <property type="entry name" value="KINESINHEAVY"/>
</dbReference>
<evidence type="ECO:0000256" key="6">
    <source>
        <dbReference type="ARBA" id="ARBA00023054"/>
    </source>
</evidence>
<dbReference type="GO" id="GO:0008017">
    <property type="term" value="F:microtubule binding"/>
    <property type="evidence" value="ECO:0007669"/>
    <property type="project" value="InterPro"/>
</dbReference>
<keyword evidence="4 9" id="KW-0547">Nucleotide-binding</keyword>
<feature type="domain" description="Kinesin motor" evidence="11">
    <location>
        <begin position="1"/>
        <end position="327"/>
    </location>
</feature>
<evidence type="ECO:0000256" key="10">
    <source>
        <dbReference type="RuleBase" id="RU000394"/>
    </source>
</evidence>
<dbReference type="Proteomes" id="UP000507470">
    <property type="component" value="Unassembled WGS sequence"/>
</dbReference>
<dbReference type="Pfam" id="PF00225">
    <property type="entry name" value="Kinesin"/>
    <property type="match status" value="1"/>
</dbReference>
<feature type="binding site" evidence="9">
    <location>
        <begin position="80"/>
        <end position="87"/>
    </location>
    <ligand>
        <name>ATP</name>
        <dbReference type="ChEBI" id="CHEBI:30616"/>
    </ligand>
</feature>
<evidence type="ECO:0000256" key="7">
    <source>
        <dbReference type="ARBA" id="ARBA00023175"/>
    </source>
</evidence>
<evidence type="ECO:0000256" key="2">
    <source>
        <dbReference type="ARBA" id="ARBA00022490"/>
    </source>
</evidence>
<dbReference type="EMBL" id="CACVKT020002617">
    <property type="protein sequence ID" value="CAC5378934.1"/>
    <property type="molecule type" value="Genomic_DNA"/>
</dbReference>
<keyword evidence="7 9" id="KW-0505">Motor protein</keyword>
<organism evidence="12 13">
    <name type="scientific">Mytilus coruscus</name>
    <name type="common">Sea mussel</name>
    <dbReference type="NCBI Taxonomy" id="42192"/>
    <lineage>
        <taxon>Eukaryota</taxon>
        <taxon>Metazoa</taxon>
        <taxon>Spiralia</taxon>
        <taxon>Lophotrochozoa</taxon>
        <taxon>Mollusca</taxon>
        <taxon>Bivalvia</taxon>
        <taxon>Autobranchia</taxon>
        <taxon>Pteriomorphia</taxon>
        <taxon>Mytilida</taxon>
        <taxon>Mytiloidea</taxon>
        <taxon>Mytilidae</taxon>
        <taxon>Mytilinae</taxon>
        <taxon>Mytilus</taxon>
    </lineage>
</organism>
<dbReference type="SMART" id="SM00129">
    <property type="entry name" value="KISc"/>
    <property type="match status" value="1"/>
</dbReference>
<evidence type="ECO:0000256" key="4">
    <source>
        <dbReference type="ARBA" id="ARBA00022741"/>
    </source>
</evidence>
<keyword evidence="8" id="KW-0206">Cytoskeleton</keyword>
<dbReference type="SUPFAM" id="SSF52540">
    <property type="entry name" value="P-loop containing nucleoside triphosphate hydrolases"/>
    <property type="match status" value="1"/>
</dbReference>
<dbReference type="AlphaFoldDB" id="A0A6J8B7F9"/>
<dbReference type="InterPro" id="IPR027640">
    <property type="entry name" value="Kinesin-like_fam"/>
</dbReference>
<dbReference type="Gene3D" id="3.40.850.10">
    <property type="entry name" value="Kinesin motor domain"/>
    <property type="match status" value="1"/>
</dbReference>
<evidence type="ECO:0000256" key="3">
    <source>
        <dbReference type="ARBA" id="ARBA00022701"/>
    </source>
</evidence>
<gene>
    <name evidence="12" type="ORF">MCOR_15061</name>
</gene>
<evidence type="ECO:0000256" key="5">
    <source>
        <dbReference type="ARBA" id="ARBA00022840"/>
    </source>
</evidence>
<dbReference type="InterPro" id="IPR027417">
    <property type="entry name" value="P-loop_NTPase"/>
</dbReference>
<evidence type="ECO:0000259" key="11">
    <source>
        <dbReference type="PROSITE" id="PS50067"/>
    </source>
</evidence>
<dbReference type="GO" id="GO:0005874">
    <property type="term" value="C:microtubule"/>
    <property type="evidence" value="ECO:0007669"/>
    <property type="project" value="UniProtKB-KW"/>
</dbReference>
<protein>
    <recommendedName>
        <fullName evidence="10">Kinesin-like protein</fullName>
    </recommendedName>
</protein>
<evidence type="ECO:0000256" key="9">
    <source>
        <dbReference type="PROSITE-ProRule" id="PRU00283"/>
    </source>
</evidence>
<sequence length="354" mass="40021">MIKREVEAGHGRVVNINKDKGEIVVTKPESESSDNPVSRTFTFNTVYDENSQQQELYDETIHDIVQSVIEGYNGTVIAYGQTGAGKTYTLQGITDESDNRGLMNRTFEHIFNYISHAENEHYIVHASYLDIYMEEITDLLSKDFKKKCDIKENPETGVYVKDQLSFVTKNVTEMEHAFRTGHENRLKKDTYMGRASARAHSIFTITIECCKMDGDGEYHTRVGRLNLVDLAGSERINKSQAQGARVKEATHIGMGHSYNRALSNVIRALGDEHSTHIPYRDSKVTRLLRESLGGNAKTVWIANIGPSSYNHDETVSTLSNPDHDVIEKIKLNTEFIVLFNLENKIDTNKAFCCT</sequence>
<reference evidence="12 13" key="1">
    <citation type="submission" date="2020-06" db="EMBL/GenBank/DDBJ databases">
        <authorList>
            <person name="Li R."/>
            <person name="Bekaert M."/>
        </authorList>
    </citation>
    <scope>NUCLEOTIDE SEQUENCE [LARGE SCALE GENOMIC DNA]</scope>
    <source>
        <strain evidence="13">wild</strain>
    </source>
</reference>
<dbReference type="InterPro" id="IPR036961">
    <property type="entry name" value="Kinesin_motor_dom_sf"/>
</dbReference>
<proteinExistence type="inferred from homology"/>
<keyword evidence="5 9" id="KW-0067">ATP-binding</keyword>
<dbReference type="PANTHER" id="PTHR47969:SF21">
    <property type="entry name" value="KINESIN-LIKE PROTEIN"/>
    <property type="match status" value="1"/>
</dbReference>
<dbReference type="GO" id="GO:0005524">
    <property type="term" value="F:ATP binding"/>
    <property type="evidence" value="ECO:0007669"/>
    <property type="project" value="UniProtKB-UniRule"/>
</dbReference>
<evidence type="ECO:0000313" key="12">
    <source>
        <dbReference type="EMBL" id="CAC5378934.1"/>
    </source>
</evidence>
<comment type="similarity">
    <text evidence="9 10">Belongs to the TRAFAC class myosin-kinesin ATPase superfamily. Kinesin family.</text>
</comment>
<dbReference type="GO" id="GO:0003777">
    <property type="term" value="F:microtubule motor activity"/>
    <property type="evidence" value="ECO:0007669"/>
    <property type="project" value="InterPro"/>
</dbReference>
<evidence type="ECO:0000256" key="1">
    <source>
        <dbReference type="ARBA" id="ARBA00004245"/>
    </source>
</evidence>
<comment type="subcellular location">
    <subcellularLocation>
        <location evidence="1">Cytoplasm</location>
        <location evidence="1">Cytoskeleton</location>
    </subcellularLocation>
</comment>
<dbReference type="PROSITE" id="PS00411">
    <property type="entry name" value="KINESIN_MOTOR_1"/>
    <property type="match status" value="1"/>
</dbReference>
<keyword evidence="3 10" id="KW-0493">Microtubule</keyword>
<keyword evidence="6" id="KW-0175">Coiled coil</keyword>
<keyword evidence="2" id="KW-0963">Cytoplasm</keyword>
<accession>A0A6J8B7F9</accession>
<keyword evidence="13" id="KW-1185">Reference proteome</keyword>
<dbReference type="InterPro" id="IPR019821">
    <property type="entry name" value="Kinesin_motor_CS"/>
</dbReference>
<dbReference type="InterPro" id="IPR001752">
    <property type="entry name" value="Kinesin_motor_dom"/>
</dbReference>
<dbReference type="GO" id="GO:0007018">
    <property type="term" value="P:microtubule-based movement"/>
    <property type="evidence" value="ECO:0007669"/>
    <property type="project" value="InterPro"/>
</dbReference>
<evidence type="ECO:0000313" key="13">
    <source>
        <dbReference type="Proteomes" id="UP000507470"/>
    </source>
</evidence>
<evidence type="ECO:0000256" key="8">
    <source>
        <dbReference type="ARBA" id="ARBA00023212"/>
    </source>
</evidence>